<evidence type="ECO:0000256" key="3">
    <source>
        <dbReference type="ARBA" id="ARBA00022842"/>
    </source>
</evidence>
<evidence type="ECO:0000256" key="5">
    <source>
        <dbReference type="PIRSR" id="PIRSR634603-1"/>
    </source>
</evidence>
<dbReference type="InterPro" id="IPR013342">
    <property type="entry name" value="Mandelate_racemase_C"/>
</dbReference>
<keyword evidence="2 6" id="KW-0479">Metal-binding</keyword>
<dbReference type="InterPro" id="IPR029017">
    <property type="entry name" value="Enolase-like_N"/>
</dbReference>
<dbReference type="PANTHER" id="PTHR48073">
    <property type="entry name" value="O-SUCCINYLBENZOATE SYNTHASE-RELATED"/>
    <property type="match status" value="1"/>
</dbReference>
<dbReference type="SFLD" id="SFLDS00001">
    <property type="entry name" value="Enolase"/>
    <property type="match status" value="1"/>
</dbReference>
<reference evidence="9" key="1">
    <citation type="journal article" date="2014" name="Int. J. Syst. Evol. Microbiol.">
        <title>Complete genome sequence of Corynebacterium casei LMG S-19264T (=DSM 44701T), isolated from a smear-ripened cheese.</title>
        <authorList>
            <consortium name="US DOE Joint Genome Institute (JGI-PGF)"/>
            <person name="Walter F."/>
            <person name="Albersmeier A."/>
            <person name="Kalinowski J."/>
            <person name="Ruckert C."/>
        </authorList>
    </citation>
    <scope>NUCLEOTIDE SEQUENCE</scope>
    <source>
        <strain evidence="9">CGMCC 1.15966</strain>
    </source>
</reference>
<evidence type="ECO:0000259" key="8">
    <source>
        <dbReference type="SMART" id="SM00922"/>
    </source>
</evidence>
<sequence length="366" mass="40461">MLIKEIEIYRLSIPMEPFVIATGVMEFAQNTFVKIISDEGMYGVGECSAFPMIVGETQNTCIALAQDFAKIWIGKDPLNIEERLAELHLYIARNATIKSAFDMALYDLAAKNAGLPLYQFLGGKPRDIVTDITIGIASPEEMAAKAKNLHDHAAVALKVKLGKKPQDDIARIKAIRQAVGFDIPIRIDANQGWSYEEALEALKGLEPLKIQFCEQPMRTYNDHLLPQLRSETIVPIMADESVYDHHDAERLCRTDSCDYINIKFSKSSGIAESLKIQAVAQEFGIPCMIGGMLESRLALAAKTHFAYAAPNVKFFDLDTCMVGHLEDPVIGGIQYDGYAIKITEGPGIAADIDPAFLDKCEKWVIS</sequence>
<dbReference type="Gene3D" id="3.20.20.120">
    <property type="entry name" value="Enolase-like C-terminal domain"/>
    <property type="match status" value="1"/>
</dbReference>
<dbReference type="SUPFAM" id="SSF54826">
    <property type="entry name" value="Enolase N-terminal domain-like"/>
    <property type="match status" value="1"/>
</dbReference>
<feature type="binding site" evidence="6">
    <location>
        <position position="239"/>
    </location>
    <ligand>
        <name>Mg(2+)</name>
        <dbReference type="ChEBI" id="CHEBI:18420"/>
    </ligand>
</feature>
<dbReference type="Pfam" id="PF13378">
    <property type="entry name" value="MR_MLE_C"/>
    <property type="match status" value="1"/>
</dbReference>
<dbReference type="InterPro" id="IPR013341">
    <property type="entry name" value="Mandelate_racemase_N_dom"/>
</dbReference>
<evidence type="ECO:0000256" key="6">
    <source>
        <dbReference type="PIRSR" id="PIRSR634603-3"/>
    </source>
</evidence>
<dbReference type="PANTHER" id="PTHR48073:SF2">
    <property type="entry name" value="O-SUCCINYLBENZOATE SYNTHASE"/>
    <property type="match status" value="1"/>
</dbReference>
<keyword evidence="3 6" id="KW-0460">Magnesium</keyword>
<dbReference type="GO" id="GO:0000287">
    <property type="term" value="F:magnesium ion binding"/>
    <property type="evidence" value="ECO:0007669"/>
    <property type="project" value="UniProtKB-ARBA"/>
</dbReference>
<keyword evidence="10" id="KW-1185">Reference proteome</keyword>
<evidence type="ECO:0000256" key="1">
    <source>
        <dbReference type="ARBA" id="ARBA00008031"/>
    </source>
</evidence>
<dbReference type="Gene3D" id="3.30.390.10">
    <property type="entry name" value="Enolase-like, N-terminal domain"/>
    <property type="match status" value="1"/>
</dbReference>
<feature type="active site" description="Proton acceptor; specific for (R)-substrate epimerization" evidence="5">
    <location>
        <position position="160"/>
    </location>
</feature>
<comment type="caution">
    <text evidence="9">The sequence shown here is derived from an EMBL/GenBank/DDBJ whole genome shotgun (WGS) entry which is preliminary data.</text>
</comment>
<dbReference type="InterPro" id="IPR029065">
    <property type="entry name" value="Enolase_C-like"/>
</dbReference>
<name>A0A8H9FZH0_9SPHI</name>
<evidence type="ECO:0000313" key="10">
    <source>
        <dbReference type="Proteomes" id="UP000614460"/>
    </source>
</evidence>
<dbReference type="AlphaFoldDB" id="A0A8H9FZH0"/>
<dbReference type="SFLD" id="SFLDG00180">
    <property type="entry name" value="muconate_cycloisomerase"/>
    <property type="match status" value="1"/>
</dbReference>
<dbReference type="CDD" id="cd03319">
    <property type="entry name" value="L-Ala-DL-Glu_epimerase"/>
    <property type="match status" value="1"/>
</dbReference>
<comment type="similarity">
    <text evidence="1 7">Belongs to the mandelate racemase/muconate lactonizing enzyme family.</text>
</comment>
<dbReference type="SFLD" id="SFLDF00009">
    <property type="entry name" value="o-succinylbenzoate_synthase"/>
    <property type="match status" value="1"/>
</dbReference>
<evidence type="ECO:0000256" key="7">
    <source>
        <dbReference type="RuleBase" id="RU366006"/>
    </source>
</evidence>
<evidence type="ECO:0000256" key="4">
    <source>
        <dbReference type="ARBA" id="ARBA00023235"/>
    </source>
</evidence>
<reference evidence="9" key="2">
    <citation type="submission" date="2020-09" db="EMBL/GenBank/DDBJ databases">
        <authorList>
            <person name="Sun Q."/>
            <person name="Zhou Y."/>
        </authorList>
    </citation>
    <scope>NUCLEOTIDE SEQUENCE</scope>
    <source>
        <strain evidence="9">CGMCC 1.15966</strain>
    </source>
</reference>
<protein>
    <recommendedName>
        <fullName evidence="7">Dipeptide epimerase</fullName>
        <ecNumber evidence="7">5.1.1.-</ecNumber>
    </recommendedName>
</protein>
<dbReference type="FunFam" id="3.30.390.10:FF:000009">
    <property type="entry name" value="Hydrophobic dipeptide epimerase"/>
    <property type="match status" value="1"/>
</dbReference>
<dbReference type="InterPro" id="IPR034603">
    <property type="entry name" value="Dipeptide_epimerase"/>
</dbReference>
<feature type="active site" description="Proton acceptor; specific for (S)-substrate epimerization" evidence="5">
    <location>
        <position position="263"/>
    </location>
</feature>
<dbReference type="EMBL" id="BMKM01000001">
    <property type="protein sequence ID" value="GGE08108.1"/>
    <property type="molecule type" value="Genomic_DNA"/>
</dbReference>
<dbReference type="GO" id="GO:0016855">
    <property type="term" value="F:racemase and epimerase activity, acting on amino acids and derivatives"/>
    <property type="evidence" value="ECO:0007669"/>
    <property type="project" value="UniProtKB-UniRule"/>
</dbReference>
<proteinExistence type="inferred from homology"/>
<feature type="binding site" evidence="6">
    <location>
        <position position="188"/>
    </location>
    <ligand>
        <name>Mg(2+)</name>
        <dbReference type="ChEBI" id="CHEBI:18420"/>
    </ligand>
</feature>
<dbReference type="SMART" id="SM00922">
    <property type="entry name" value="MR_MLE"/>
    <property type="match status" value="1"/>
</dbReference>
<comment type="cofactor">
    <cofactor evidence="6 7">
        <name>Mg(2+)</name>
        <dbReference type="ChEBI" id="CHEBI:18420"/>
    </cofactor>
    <text evidence="6 7">Binds 1 Mg(2+) ion per subunit.</text>
</comment>
<feature type="domain" description="Mandelate racemase/muconate lactonizing enzyme C-terminal" evidence="8">
    <location>
        <begin position="139"/>
        <end position="235"/>
    </location>
</feature>
<evidence type="ECO:0000313" key="9">
    <source>
        <dbReference type="EMBL" id="GGE08108.1"/>
    </source>
</evidence>
<dbReference type="SUPFAM" id="SSF51604">
    <property type="entry name" value="Enolase C-terminal domain-like"/>
    <property type="match status" value="1"/>
</dbReference>
<dbReference type="InterPro" id="IPR036849">
    <property type="entry name" value="Enolase-like_C_sf"/>
</dbReference>
<dbReference type="EC" id="5.1.1.-" evidence="7"/>
<accession>A0A8H9FZH0</accession>
<evidence type="ECO:0000256" key="2">
    <source>
        <dbReference type="ARBA" id="ARBA00022723"/>
    </source>
</evidence>
<gene>
    <name evidence="9" type="ORF">GCM10011516_02360</name>
</gene>
<keyword evidence="4 7" id="KW-0413">Isomerase</keyword>
<dbReference type="GO" id="GO:0006518">
    <property type="term" value="P:peptide metabolic process"/>
    <property type="evidence" value="ECO:0007669"/>
    <property type="project" value="UniProtKB-ARBA"/>
</dbReference>
<dbReference type="Pfam" id="PF02746">
    <property type="entry name" value="MR_MLE_N"/>
    <property type="match status" value="1"/>
</dbReference>
<feature type="binding site" evidence="6">
    <location>
        <position position="214"/>
    </location>
    <ligand>
        <name>Mg(2+)</name>
        <dbReference type="ChEBI" id="CHEBI:18420"/>
    </ligand>
</feature>
<dbReference type="Proteomes" id="UP000614460">
    <property type="component" value="Unassembled WGS sequence"/>
</dbReference>
<organism evidence="9 10">
    <name type="scientific">Sphingobacterium cellulitidis</name>
    <dbReference type="NCBI Taxonomy" id="1768011"/>
    <lineage>
        <taxon>Bacteria</taxon>
        <taxon>Pseudomonadati</taxon>
        <taxon>Bacteroidota</taxon>
        <taxon>Sphingobacteriia</taxon>
        <taxon>Sphingobacteriales</taxon>
        <taxon>Sphingobacteriaceae</taxon>
        <taxon>Sphingobacterium</taxon>
    </lineage>
</organism>
<dbReference type="RefSeq" id="WP_182498020.1">
    <property type="nucleotide sequence ID" value="NZ_BMKM01000001.1"/>
</dbReference>